<name>A0A4P6P0W7_9GAMM</name>
<sequence>MRQTAFQDAYPDDLSHCYGCGKNNEHGHQLKSYWANDSQDAEVSDLSATTCAKFTPAQYHTALPGFVYGGLLASLIDCHGTASASAIATRQARRVMTSTPALRFVTAALKVNYLAPTPIGVELAITGSFIEVKPKKVVVKVTIFANDTQCAEGEVIAVLMPETMSGS</sequence>
<protein>
    <submittedName>
        <fullName evidence="2">PaaI family thioesterase</fullName>
    </submittedName>
</protein>
<dbReference type="EMBL" id="CP034759">
    <property type="protein sequence ID" value="QBG34816.1"/>
    <property type="molecule type" value="Genomic_DNA"/>
</dbReference>
<dbReference type="OrthoDB" id="9792301at2"/>
<accession>A0A4P6P0W7</accession>
<dbReference type="SUPFAM" id="SSF54637">
    <property type="entry name" value="Thioesterase/thiol ester dehydrase-isomerase"/>
    <property type="match status" value="1"/>
</dbReference>
<dbReference type="Pfam" id="PF03061">
    <property type="entry name" value="4HBT"/>
    <property type="match status" value="1"/>
</dbReference>
<evidence type="ECO:0000313" key="3">
    <source>
        <dbReference type="Proteomes" id="UP000290244"/>
    </source>
</evidence>
<dbReference type="InterPro" id="IPR006683">
    <property type="entry name" value="Thioestr_dom"/>
</dbReference>
<reference evidence="2 3" key="1">
    <citation type="submission" date="2018-12" db="EMBL/GenBank/DDBJ databases">
        <title>Complete genome of Litorilituus sediminis.</title>
        <authorList>
            <person name="Liu A."/>
            <person name="Rong J."/>
        </authorList>
    </citation>
    <scope>NUCLEOTIDE SEQUENCE [LARGE SCALE GENOMIC DNA]</scope>
    <source>
        <strain evidence="2 3">JCM 17549</strain>
    </source>
</reference>
<dbReference type="Proteomes" id="UP000290244">
    <property type="component" value="Chromosome"/>
</dbReference>
<dbReference type="GO" id="GO:0016790">
    <property type="term" value="F:thiolester hydrolase activity"/>
    <property type="evidence" value="ECO:0007669"/>
    <property type="project" value="UniProtKB-ARBA"/>
</dbReference>
<dbReference type="Gene3D" id="3.10.129.10">
    <property type="entry name" value="Hotdog Thioesterase"/>
    <property type="match status" value="1"/>
</dbReference>
<dbReference type="RefSeq" id="WP_130599386.1">
    <property type="nucleotide sequence ID" value="NZ_CP034759.1"/>
</dbReference>
<dbReference type="AlphaFoldDB" id="A0A4P6P0W7"/>
<dbReference type="KEGG" id="lsd:EMK97_03200"/>
<gene>
    <name evidence="2" type="ORF">EMK97_03200</name>
</gene>
<keyword evidence="3" id="KW-1185">Reference proteome</keyword>
<dbReference type="InterPro" id="IPR029069">
    <property type="entry name" value="HotDog_dom_sf"/>
</dbReference>
<organism evidence="2 3">
    <name type="scientific">Litorilituus sediminis</name>
    <dbReference type="NCBI Taxonomy" id="718192"/>
    <lineage>
        <taxon>Bacteria</taxon>
        <taxon>Pseudomonadati</taxon>
        <taxon>Pseudomonadota</taxon>
        <taxon>Gammaproteobacteria</taxon>
        <taxon>Alteromonadales</taxon>
        <taxon>Colwelliaceae</taxon>
        <taxon>Litorilituus</taxon>
    </lineage>
</organism>
<evidence type="ECO:0000259" key="1">
    <source>
        <dbReference type="Pfam" id="PF03061"/>
    </source>
</evidence>
<evidence type="ECO:0000313" key="2">
    <source>
        <dbReference type="EMBL" id="QBG34816.1"/>
    </source>
</evidence>
<proteinExistence type="predicted"/>
<feature type="domain" description="Thioesterase" evidence="1">
    <location>
        <begin position="65"/>
        <end position="149"/>
    </location>
</feature>